<dbReference type="Proteomes" id="UP000176854">
    <property type="component" value="Unassembled WGS sequence"/>
</dbReference>
<feature type="transmembrane region" description="Helical" evidence="8">
    <location>
        <begin position="409"/>
        <end position="430"/>
    </location>
</feature>
<dbReference type="AlphaFoldDB" id="A0A1F5Z7J0"/>
<keyword evidence="4" id="KW-0808">Transferase</keyword>
<keyword evidence="6 8" id="KW-1133">Transmembrane helix</keyword>
<keyword evidence="5 8" id="KW-0812">Transmembrane</keyword>
<protein>
    <recommendedName>
        <fullName evidence="11">Glycosyltransferase RgtA/B/C/D-like domain-containing protein</fullName>
    </recommendedName>
</protein>
<gene>
    <name evidence="9" type="ORF">A2154_02765</name>
</gene>
<feature type="transmembrane region" description="Helical" evidence="8">
    <location>
        <begin position="322"/>
        <end position="342"/>
    </location>
</feature>
<evidence type="ECO:0000256" key="4">
    <source>
        <dbReference type="ARBA" id="ARBA00022679"/>
    </source>
</evidence>
<keyword evidence="2" id="KW-1003">Cell membrane</keyword>
<dbReference type="PANTHER" id="PTHR33908">
    <property type="entry name" value="MANNOSYLTRANSFERASE YKCB-RELATED"/>
    <property type="match status" value="1"/>
</dbReference>
<feature type="transmembrane region" description="Helical" evidence="8">
    <location>
        <begin position="151"/>
        <end position="172"/>
    </location>
</feature>
<accession>A0A1F5Z7J0</accession>
<evidence type="ECO:0008006" key="11">
    <source>
        <dbReference type="Google" id="ProtNLM"/>
    </source>
</evidence>
<feature type="transmembrane region" description="Helical" evidence="8">
    <location>
        <begin position="94"/>
        <end position="115"/>
    </location>
</feature>
<comment type="caution">
    <text evidence="9">The sequence shown here is derived from an EMBL/GenBank/DDBJ whole genome shotgun (WGS) entry which is preliminary data.</text>
</comment>
<evidence type="ECO:0000256" key="2">
    <source>
        <dbReference type="ARBA" id="ARBA00022475"/>
    </source>
</evidence>
<dbReference type="GO" id="GO:0016763">
    <property type="term" value="F:pentosyltransferase activity"/>
    <property type="evidence" value="ECO:0007669"/>
    <property type="project" value="TreeGrafter"/>
</dbReference>
<dbReference type="GO" id="GO:0009103">
    <property type="term" value="P:lipopolysaccharide biosynthetic process"/>
    <property type="evidence" value="ECO:0007669"/>
    <property type="project" value="UniProtKB-ARBA"/>
</dbReference>
<reference evidence="9 10" key="1">
    <citation type="journal article" date="2016" name="Nat. Commun.">
        <title>Thousands of microbial genomes shed light on interconnected biogeochemical processes in an aquifer system.</title>
        <authorList>
            <person name="Anantharaman K."/>
            <person name="Brown C.T."/>
            <person name="Hug L.A."/>
            <person name="Sharon I."/>
            <person name="Castelle C.J."/>
            <person name="Probst A.J."/>
            <person name="Thomas B.C."/>
            <person name="Singh A."/>
            <person name="Wilkins M.J."/>
            <person name="Karaoz U."/>
            <person name="Brodie E.L."/>
            <person name="Williams K.H."/>
            <person name="Hubbard S.S."/>
            <person name="Banfield J.F."/>
        </authorList>
    </citation>
    <scope>NUCLEOTIDE SEQUENCE [LARGE SCALE GENOMIC DNA]</scope>
</reference>
<feature type="transmembrane region" description="Helical" evidence="8">
    <location>
        <begin position="292"/>
        <end position="310"/>
    </location>
</feature>
<feature type="transmembrane region" description="Helical" evidence="8">
    <location>
        <begin position="179"/>
        <end position="197"/>
    </location>
</feature>
<organism evidence="9 10">
    <name type="scientific">Candidatus Gottesmanbacteria bacterium RBG_16_43_7</name>
    <dbReference type="NCBI Taxonomy" id="1798373"/>
    <lineage>
        <taxon>Bacteria</taxon>
        <taxon>Candidatus Gottesmaniibacteriota</taxon>
    </lineage>
</organism>
<proteinExistence type="predicted"/>
<keyword evidence="3" id="KW-0328">Glycosyltransferase</keyword>
<evidence type="ECO:0000256" key="1">
    <source>
        <dbReference type="ARBA" id="ARBA00004651"/>
    </source>
</evidence>
<keyword evidence="7 8" id="KW-0472">Membrane</keyword>
<evidence type="ECO:0000256" key="3">
    <source>
        <dbReference type="ARBA" id="ARBA00022676"/>
    </source>
</evidence>
<evidence type="ECO:0000313" key="10">
    <source>
        <dbReference type="Proteomes" id="UP000176854"/>
    </source>
</evidence>
<dbReference type="InterPro" id="IPR050297">
    <property type="entry name" value="LipidA_mod_glycosyltrf_83"/>
</dbReference>
<dbReference type="STRING" id="1798373.A2154_02765"/>
<name>A0A1F5Z7J0_9BACT</name>
<feature type="transmembrane region" description="Helical" evidence="8">
    <location>
        <begin position="7"/>
        <end position="24"/>
    </location>
</feature>
<evidence type="ECO:0000313" key="9">
    <source>
        <dbReference type="EMBL" id="OGG08400.1"/>
    </source>
</evidence>
<dbReference type="EMBL" id="MFJC01000068">
    <property type="protein sequence ID" value="OGG08400.1"/>
    <property type="molecule type" value="Genomic_DNA"/>
</dbReference>
<evidence type="ECO:0000256" key="6">
    <source>
        <dbReference type="ARBA" id="ARBA00022989"/>
    </source>
</evidence>
<evidence type="ECO:0000256" key="7">
    <source>
        <dbReference type="ARBA" id="ARBA00023136"/>
    </source>
</evidence>
<feature type="transmembrane region" description="Helical" evidence="8">
    <location>
        <begin position="127"/>
        <end position="145"/>
    </location>
</feature>
<comment type="subcellular location">
    <subcellularLocation>
        <location evidence="1">Cell membrane</location>
        <topology evidence="1">Multi-pass membrane protein</topology>
    </subcellularLocation>
</comment>
<dbReference type="PANTHER" id="PTHR33908:SF11">
    <property type="entry name" value="MEMBRANE PROTEIN"/>
    <property type="match status" value="1"/>
</dbReference>
<feature type="transmembrane region" description="Helical" evidence="8">
    <location>
        <begin position="348"/>
        <end position="365"/>
    </location>
</feature>
<evidence type="ECO:0000256" key="5">
    <source>
        <dbReference type="ARBA" id="ARBA00022692"/>
    </source>
</evidence>
<sequence>MRTSKKYLIWIWLILLISTLLRFYKINSIPNGLYQDETAIGYNAYSILQTGKDEHGVSWPIYFKSFGDYKLPMYIYLTAISVKLFGLTPLAVRLPAAIFGVMAVVLSYFFITTISKYTNPKAKSADYKKLALLVSAVLAISPWHIHYSRAAFEVTIALSLFLSGTIALYKGLYGKKPGFFTIGTVLFIFAFYCYNLTRMLSPLLYLSILIINRKALPSISKTEKFVSGLFTALLLLPAIQTLFQKGGVSSASGTLVWSSTMVLAPLIEFRGIITQSHPELAKFFFNTPFSIIFQYLKNIAAYFSVQFFFLDGSTHGNHGIGTMGLFYLFELPLIILGLLKMIRDKGNLNLLMLSWISITVLVSALTREAPHATRSFFVLPGLILAISYGYLELIRLISDLNRNFLQVLFYSVAGLFAVYTFLYFLASYFIRFPIVYANRWRAIDQDVVKFIRTNDSTVDRFIIDETAGLIYTSILFYGNYNPRFFQNTAVWTEDDSEGFSQPAAFGKFVFKRIDWDKDYKTPKTLIITTHNTLPSGISADILFNYPGYSEFLAVKQKIHSVPKSENAYVGVFSRGSTR</sequence>
<feature type="transmembrane region" description="Helical" evidence="8">
    <location>
        <begin position="377"/>
        <end position="397"/>
    </location>
</feature>
<evidence type="ECO:0000256" key="8">
    <source>
        <dbReference type="SAM" id="Phobius"/>
    </source>
</evidence>
<dbReference type="GO" id="GO:0005886">
    <property type="term" value="C:plasma membrane"/>
    <property type="evidence" value="ECO:0007669"/>
    <property type="project" value="UniProtKB-SubCell"/>
</dbReference>